<dbReference type="Proteomes" id="UP000272942">
    <property type="component" value="Unassembled WGS sequence"/>
</dbReference>
<sequence length="153" mass="17125">MAEQFPEVFQDELGLYTRAQASIQLLPDAQSVFRYTQEFCQSDGLSHLPRHQTSTPEDMVIAAITSDADALCALNDTIMGTPVTAEDIKHALVNYPNVQSAMSWTIYCWPPTLTSDELKQLYVRRTSRSVVDSCLMFANRVVIPSSPPSRVLR</sequence>
<organism evidence="3">
    <name type="scientific">Echinostoma caproni</name>
    <dbReference type="NCBI Taxonomy" id="27848"/>
    <lineage>
        <taxon>Eukaryota</taxon>
        <taxon>Metazoa</taxon>
        <taxon>Spiralia</taxon>
        <taxon>Lophotrochozoa</taxon>
        <taxon>Platyhelminthes</taxon>
        <taxon>Trematoda</taxon>
        <taxon>Digenea</taxon>
        <taxon>Plagiorchiida</taxon>
        <taxon>Echinostomata</taxon>
        <taxon>Echinostomatoidea</taxon>
        <taxon>Echinostomatidae</taxon>
        <taxon>Echinostoma</taxon>
    </lineage>
</organism>
<proteinExistence type="predicted"/>
<dbReference type="WBParaSite" id="ECPE_0000721601-mRNA-1">
    <property type="protein sequence ID" value="ECPE_0000721601-mRNA-1"/>
    <property type="gene ID" value="ECPE_0000721601"/>
</dbReference>
<gene>
    <name evidence="1" type="ORF">ECPE_LOCUS7200</name>
</gene>
<reference evidence="1 2" key="2">
    <citation type="submission" date="2018-11" db="EMBL/GenBank/DDBJ databases">
        <authorList>
            <consortium name="Pathogen Informatics"/>
        </authorList>
    </citation>
    <scope>NUCLEOTIDE SEQUENCE [LARGE SCALE GENOMIC DNA]</scope>
    <source>
        <strain evidence="1 2">Egypt</strain>
    </source>
</reference>
<accession>A0A183AJR5</accession>
<evidence type="ECO:0000313" key="3">
    <source>
        <dbReference type="WBParaSite" id="ECPE_0000721601-mRNA-1"/>
    </source>
</evidence>
<dbReference type="AlphaFoldDB" id="A0A183AJR5"/>
<reference evidence="3" key="1">
    <citation type="submission" date="2016-06" db="UniProtKB">
        <authorList>
            <consortium name="WormBaseParasite"/>
        </authorList>
    </citation>
    <scope>IDENTIFICATION</scope>
</reference>
<protein>
    <submittedName>
        <fullName evidence="3">DUF4116 domain-containing protein</fullName>
    </submittedName>
</protein>
<evidence type="ECO:0000313" key="2">
    <source>
        <dbReference type="Proteomes" id="UP000272942"/>
    </source>
</evidence>
<name>A0A183AJR5_9TREM</name>
<dbReference type="EMBL" id="UZAN01044285">
    <property type="protein sequence ID" value="VDP80440.1"/>
    <property type="molecule type" value="Genomic_DNA"/>
</dbReference>
<keyword evidence="2" id="KW-1185">Reference proteome</keyword>
<dbReference type="OrthoDB" id="5850908at2759"/>
<evidence type="ECO:0000313" key="1">
    <source>
        <dbReference type="EMBL" id="VDP80440.1"/>
    </source>
</evidence>